<proteinExistence type="predicted"/>
<evidence type="ECO:0000313" key="2">
    <source>
        <dbReference type="EMBL" id="GAA0166844.1"/>
    </source>
</evidence>
<dbReference type="InterPro" id="IPR026960">
    <property type="entry name" value="RVT-Znf"/>
</dbReference>
<organism evidence="2 3">
    <name type="scientific">Lithospermum erythrorhizon</name>
    <name type="common">Purple gromwell</name>
    <name type="synonym">Lithospermum officinale var. erythrorhizon</name>
    <dbReference type="NCBI Taxonomy" id="34254"/>
    <lineage>
        <taxon>Eukaryota</taxon>
        <taxon>Viridiplantae</taxon>
        <taxon>Streptophyta</taxon>
        <taxon>Embryophyta</taxon>
        <taxon>Tracheophyta</taxon>
        <taxon>Spermatophyta</taxon>
        <taxon>Magnoliopsida</taxon>
        <taxon>eudicotyledons</taxon>
        <taxon>Gunneridae</taxon>
        <taxon>Pentapetalae</taxon>
        <taxon>asterids</taxon>
        <taxon>lamiids</taxon>
        <taxon>Boraginales</taxon>
        <taxon>Boraginaceae</taxon>
        <taxon>Boraginoideae</taxon>
        <taxon>Lithospermeae</taxon>
        <taxon>Lithospermum</taxon>
    </lineage>
</organism>
<gene>
    <name evidence="2" type="ORF">LIER_21909</name>
</gene>
<reference evidence="2 3" key="1">
    <citation type="submission" date="2024-01" db="EMBL/GenBank/DDBJ databases">
        <title>The complete chloroplast genome sequence of Lithospermum erythrorhizon: insights into the phylogenetic relationship among Boraginaceae species and the maternal lineages of purple gromwells.</title>
        <authorList>
            <person name="Okada T."/>
            <person name="Watanabe K."/>
        </authorList>
    </citation>
    <scope>NUCLEOTIDE SEQUENCE [LARGE SCALE GENOMIC DNA]</scope>
</reference>
<feature type="domain" description="Reverse transcriptase zinc-binding" evidence="1">
    <location>
        <begin position="11"/>
        <end position="73"/>
    </location>
</feature>
<dbReference type="Proteomes" id="UP001454036">
    <property type="component" value="Unassembled WGS sequence"/>
</dbReference>
<dbReference type="AlphaFoldDB" id="A0AAV3QS38"/>
<accession>A0AAV3QS38</accession>
<dbReference type="Pfam" id="PF13966">
    <property type="entry name" value="zf-RVT"/>
    <property type="match status" value="1"/>
</dbReference>
<evidence type="ECO:0000313" key="3">
    <source>
        <dbReference type="Proteomes" id="UP001454036"/>
    </source>
</evidence>
<dbReference type="EMBL" id="BAABME010005873">
    <property type="protein sequence ID" value="GAA0166844.1"/>
    <property type="molecule type" value="Genomic_DNA"/>
</dbReference>
<protein>
    <recommendedName>
        <fullName evidence="1">Reverse transcriptase zinc-binding domain-containing protein</fullName>
    </recommendedName>
</protein>
<sequence length="98" mass="11371">MVVGKKVVSGKVYDLLLLPRAKKPWMSTIWKHYIPSNYTFTMWLSCRNRLATTDNLVFFVVAKELSLAQVCNQFLHYSEICFVALPWISPNKFLGISR</sequence>
<name>A0AAV3QS38_LITER</name>
<keyword evidence="3" id="KW-1185">Reference proteome</keyword>
<comment type="caution">
    <text evidence="2">The sequence shown here is derived from an EMBL/GenBank/DDBJ whole genome shotgun (WGS) entry which is preliminary data.</text>
</comment>
<evidence type="ECO:0000259" key="1">
    <source>
        <dbReference type="Pfam" id="PF13966"/>
    </source>
</evidence>